<dbReference type="EMBL" id="CP141259">
    <property type="protein sequence ID" value="WRL48683.1"/>
    <property type="molecule type" value="Genomic_DNA"/>
</dbReference>
<gene>
    <name evidence="2" type="ORF">U5817_11715</name>
</gene>
<evidence type="ECO:0000313" key="3">
    <source>
        <dbReference type="Proteomes" id="UP001626593"/>
    </source>
</evidence>
<dbReference type="RefSeq" id="WP_198292343.1">
    <property type="nucleotide sequence ID" value="NZ_CP141259.1"/>
</dbReference>
<accession>A0ABZ1AS81</accession>
<reference evidence="2 3" key="1">
    <citation type="submission" date="2023-12" db="EMBL/GenBank/DDBJ databases">
        <title>A. evansii MAY27, complete genome.</title>
        <authorList>
            <person name="Wang Y."/>
        </authorList>
    </citation>
    <scope>NUCLEOTIDE SEQUENCE [LARGE SCALE GENOMIC DNA]</scope>
    <source>
        <strain evidence="2 3">MAY27</strain>
    </source>
</reference>
<sequence>MNKSRTASLIQAMMQAAAAALLFLLLSAPAQAVPSFGRQTGQPCASCHTVFPELTAFGRQFKLRGYSLGNQLDDNNFPFNLPLSGSLIGSHSSIRDSRASDPSEDFPRAGETILQTAAVYYAGKITDSTGAFVQYGYDGIERRWAIEMADIRYASSTMLRNKELLFGVTLNNSPGVQDVWNSAPMWSFPHLEDAGIMPEVAPALDMALAGQAAGLGLYGFWDNILYGEIGVYRTARKGVLRPFSAGVPTETVVDGHAPYWHLMFNREMGNQSFAAGIKGIIVNIFPDEDEPSGPTDRFRDVALEAQYQYIGAVHTFTADATWMRETRDWDASFPMGMASNASDKLRTFKANVHYYWQRRVGLGVGYFDTQGDRDMLKYGMADGPSAMGSASGSPDNRGWIAELNYLPLKDTQNLKLGLRYTAYSRFNGARNNYNGFGRDASDNNLLFGYVWFIF</sequence>
<proteinExistence type="predicted"/>
<name>A0ABZ1AS81_AROEV</name>
<evidence type="ECO:0000313" key="2">
    <source>
        <dbReference type="EMBL" id="WRL48683.1"/>
    </source>
</evidence>
<keyword evidence="1" id="KW-0732">Signal</keyword>
<protein>
    <recommendedName>
        <fullName evidence="4">Cytochrome c</fullName>
    </recommendedName>
</protein>
<organism evidence="2 3">
    <name type="scientific">Aromatoleum evansii</name>
    <name type="common">Azoarcus evansii</name>
    <dbReference type="NCBI Taxonomy" id="59406"/>
    <lineage>
        <taxon>Bacteria</taxon>
        <taxon>Pseudomonadati</taxon>
        <taxon>Pseudomonadota</taxon>
        <taxon>Betaproteobacteria</taxon>
        <taxon>Rhodocyclales</taxon>
        <taxon>Rhodocyclaceae</taxon>
        <taxon>Aromatoleum</taxon>
    </lineage>
</organism>
<feature type="chain" id="PRO_5046881802" description="Cytochrome c" evidence="1">
    <location>
        <begin position="33"/>
        <end position="454"/>
    </location>
</feature>
<feature type="signal peptide" evidence="1">
    <location>
        <begin position="1"/>
        <end position="32"/>
    </location>
</feature>
<evidence type="ECO:0008006" key="4">
    <source>
        <dbReference type="Google" id="ProtNLM"/>
    </source>
</evidence>
<evidence type="ECO:0000256" key="1">
    <source>
        <dbReference type="SAM" id="SignalP"/>
    </source>
</evidence>
<dbReference type="Proteomes" id="UP001626593">
    <property type="component" value="Chromosome"/>
</dbReference>
<keyword evidence="3" id="KW-1185">Reference proteome</keyword>